<comment type="caution">
    <text evidence="2">The sequence shown here is derived from an EMBL/GenBank/DDBJ whole genome shotgun (WGS) entry which is preliminary data.</text>
</comment>
<sequence length="611" mass="69510">MPLSLKPLSVLDFFLIDTQEHLPLSFSPLIQQSLQLCYTYLFTSQGREDIFETFALQCCKLIKVIVMCDKYKPPREIKDTTPQEVLKAHQAKMAFFTPAVLSEIIHQLVLNYFPLTSEDLEIWDSDPESVVNEEAGESWRFNLRACTEVLYLSLLNEFRSTVTPVVTEMIKLVQGSPPSDEMNVVLQKDAVYNACGLASYHLFDEVDFDQWFVNQLVNELNNSSPRSIDDVDFNLDDFLQYLDETFGSLFHLLKCSQDCDTKMHILNVLSMVIQCIGNKVRPFASSLSLYLPELWQESGNHNMLQCTVVSTVTHLVKGLGVLSQSLYSFLLPLIHISTDITQPSHVYLLEDGLDLWHNVLMNASRITPELLHLFVNLQALLDFGSENLRICFAIIESYVLLDEKEFLQSVSAPVVNSCLSMLGNIKTEGGIILSKVVETVIKVSPLRGTELFAQVLLKIFHMILEVEEYTPLLVIYLCIVGEVILHNYPAFVQIVESVAQQLNKQMDCMTRLERRKLTVLALMTLLPLNANCLVLLGGGTEDEDPNEECTEEYKRRRQLCLTDPVHCCPLWRFVRDKLHECHAIYGQDTFKELMDCVDSAVTTQLGSFINH</sequence>
<keyword evidence="3" id="KW-1185">Reference proteome</keyword>
<reference evidence="2" key="2">
    <citation type="journal article" date="2023" name="Science">
        <title>Genomic signatures of disease resistance in endangered staghorn corals.</title>
        <authorList>
            <person name="Vollmer S.V."/>
            <person name="Selwyn J.D."/>
            <person name="Despard B.A."/>
            <person name="Roesel C.L."/>
        </authorList>
    </citation>
    <scope>NUCLEOTIDE SEQUENCE</scope>
    <source>
        <strain evidence="2">K2</strain>
    </source>
</reference>
<dbReference type="SUPFAM" id="SSF48371">
    <property type="entry name" value="ARM repeat"/>
    <property type="match status" value="1"/>
</dbReference>
<evidence type="ECO:0000259" key="1">
    <source>
        <dbReference type="Pfam" id="PF25758"/>
    </source>
</evidence>
<protein>
    <submittedName>
        <fullName evidence="2">Importin-11</fullName>
    </submittedName>
</protein>
<gene>
    <name evidence="2" type="ORF">P5673_029056</name>
</gene>
<dbReference type="InterPro" id="IPR058669">
    <property type="entry name" value="TPR_IPO7/11-like"/>
</dbReference>
<dbReference type="GO" id="GO:0006606">
    <property type="term" value="P:protein import into nucleus"/>
    <property type="evidence" value="ECO:0007669"/>
    <property type="project" value="TreeGrafter"/>
</dbReference>
<dbReference type="AlphaFoldDB" id="A0AAD9UUR1"/>
<dbReference type="PANTHER" id="PTHR10997">
    <property type="entry name" value="IMPORTIN-7, 8, 11"/>
    <property type="match status" value="1"/>
</dbReference>
<dbReference type="PANTHER" id="PTHR10997:SF7">
    <property type="entry name" value="IMPORTIN-11"/>
    <property type="match status" value="1"/>
</dbReference>
<dbReference type="GO" id="GO:0005635">
    <property type="term" value="C:nuclear envelope"/>
    <property type="evidence" value="ECO:0007669"/>
    <property type="project" value="TreeGrafter"/>
</dbReference>
<reference evidence="2" key="1">
    <citation type="journal article" date="2023" name="G3 (Bethesda)">
        <title>Whole genome assembly and annotation of the endangered Caribbean coral Acropora cervicornis.</title>
        <authorList>
            <person name="Selwyn J.D."/>
            <person name="Vollmer S.V."/>
        </authorList>
    </citation>
    <scope>NUCLEOTIDE SEQUENCE</scope>
    <source>
        <strain evidence="2">K2</strain>
    </source>
</reference>
<accession>A0AAD9UUR1</accession>
<name>A0AAD9UUR1_ACRCE</name>
<evidence type="ECO:0000313" key="2">
    <source>
        <dbReference type="EMBL" id="KAK2550355.1"/>
    </source>
</evidence>
<dbReference type="InterPro" id="IPR016024">
    <property type="entry name" value="ARM-type_fold"/>
</dbReference>
<dbReference type="GO" id="GO:0005829">
    <property type="term" value="C:cytosol"/>
    <property type="evidence" value="ECO:0007669"/>
    <property type="project" value="TreeGrafter"/>
</dbReference>
<evidence type="ECO:0000313" key="3">
    <source>
        <dbReference type="Proteomes" id="UP001249851"/>
    </source>
</evidence>
<feature type="domain" description="Importin-7/11-like TPR repeats" evidence="1">
    <location>
        <begin position="542"/>
        <end position="609"/>
    </location>
</feature>
<feature type="domain" description="Importin-7/11-like TPR repeats" evidence="1">
    <location>
        <begin position="307"/>
        <end position="531"/>
    </location>
</feature>
<dbReference type="EMBL" id="JARQWQ010000112">
    <property type="protein sequence ID" value="KAK2550355.1"/>
    <property type="molecule type" value="Genomic_DNA"/>
</dbReference>
<organism evidence="2 3">
    <name type="scientific">Acropora cervicornis</name>
    <name type="common">Staghorn coral</name>
    <dbReference type="NCBI Taxonomy" id="6130"/>
    <lineage>
        <taxon>Eukaryota</taxon>
        <taxon>Metazoa</taxon>
        <taxon>Cnidaria</taxon>
        <taxon>Anthozoa</taxon>
        <taxon>Hexacorallia</taxon>
        <taxon>Scleractinia</taxon>
        <taxon>Astrocoeniina</taxon>
        <taxon>Acroporidae</taxon>
        <taxon>Acropora</taxon>
    </lineage>
</organism>
<dbReference type="Proteomes" id="UP001249851">
    <property type="component" value="Unassembled WGS sequence"/>
</dbReference>
<proteinExistence type="predicted"/>
<dbReference type="Pfam" id="PF25758">
    <property type="entry name" value="TPR_IPO11"/>
    <property type="match status" value="2"/>
</dbReference>
<dbReference type="Gene3D" id="1.25.10.10">
    <property type="entry name" value="Leucine-rich Repeat Variant"/>
    <property type="match status" value="1"/>
</dbReference>
<dbReference type="InterPro" id="IPR011989">
    <property type="entry name" value="ARM-like"/>
</dbReference>